<comment type="caution">
    <text evidence="2">The sequence shown here is derived from an EMBL/GenBank/DDBJ whole genome shotgun (WGS) entry which is preliminary data.</text>
</comment>
<dbReference type="Proteomes" id="UP000534388">
    <property type="component" value="Unassembled WGS sequence"/>
</dbReference>
<evidence type="ECO:0000256" key="1">
    <source>
        <dbReference type="SAM" id="SignalP"/>
    </source>
</evidence>
<dbReference type="PANTHER" id="PTHR36057">
    <property type="match status" value="1"/>
</dbReference>
<dbReference type="InterPro" id="IPR010634">
    <property type="entry name" value="DUF1223"/>
</dbReference>
<keyword evidence="3" id="KW-1185">Reference proteome</keyword>
<evidence type="ECO:0000313" key="3">
    <source>
        <dbReference type="Proteomes" id="UP000534388"/>
    </source>
</evidence>
<dbReference type="InterPro" id="IPR036249">
    <property type="entry name" value="Thioredoxin-like_sf"/>
</dbReference>
<dbReference type="RefSeq" id="WP_182161158.1">
    <property type="nucleotide sequence ID" value="NZ_JACEZT010000004.1"/>
</dbReference>
<dbReference type="SUPFAM" id="SSF52833">
    <property type="entry name" value="Thioredoxin-like"/>
    <property type="match status" value="1"/>
</dbReference>
<sequence>MKHFVLSLGLSLAAAAGLNSAPALAAGSCSAHSPAYRVALLELYTSEGCSSCPPADQYVSGLRAAGVTPEQAVLLALHVDYWNDIGWKDPFSHAAYSARQRWLTGLAGSRTVYTPELFVAGQELRGGVERWTGGVPAAVKRINARPAQADIRMTLGPASAAGLPVEVNASAARSGTLFVALVESGLASKVTAGENSGRLLRHDHVVRTWLAPVPLSAGGKAGLNMATVARTLPLPPGAAPGKLGVSAFVQSERGDVLQAFSLSVCGN</sequence>
<keyword evidence="1" id="KW-0732">Signal</keyword>
<gene>
    <name evidence="2" type="ORF">H3H37_07830</name>
</gene>
<accession>A0A7W2EQV0</accession>
<name>A0A7W2EQV0_9BURK</name>
<dbReference type="Pfam" id="PF06764">
    <property type="entry name" value="DUF1223"/>
    <property type="match status" value="1"/>
</dbReference>
<protein>
    <submittedName>
        <fullName evidence="2">DUF1223 domain-containing protein</fullName>
    </submittedName>
</protein>
<dbReference type="AlphaFoldDB" id="A0A7W2EQV0"/>
<reference evidence="2 3" key="1">
    <citation type="submission" date="2020-07" db="EMBL/GenBank/DDBJ databases">
        <title>Novel species isolated from subtropical streams in China.</title>
        <authorList>
            <person name="Lu H."/>
        </authorList>
    </citation>
    <scope>NUCLEOTIDE SEQUENCE [LARGE SCALE GENOMIC DNA]</scope>
    <source>
        <strain evidence="2 3">LX20W</strain>
    </source>
</reference>
<evidence type="ECO:0000313" key="2">
    <source>
        <dbReference type="EMBL" id="MBA5636961.1"/>
    </source>
</evidence>
<dbReference type="PANTHER" id="PTHR36057:SF1">
    <property type="entry name" value="LIPOPROTEIN LIPID ATTACHMENT SITE-LIKE PROTEIN, PUTATIVE (DUF1223)-RELATED"/>
    <property type="match status" value="1"/>
</dbReference>
<organism evidence="2 3">
    <name type="scientific">Rugamonas brunnea</name>
    <dbReference type="NCBI Taxonomy" id="2758569"/>
    <lineage>
        <taxon>Bacteria</taxon>
        <taxon>Pseudomonadati</taxon>
        <taxon>Pseudomonadota</taxon>
        <taxon>Betaproteobacteria</taxon>
        <taxon>Burkholderiales</taxon>
        <taxon>Oxalobacteraceae</taxon>
        <taxon>Telluria group</taxon>
        <taxon>Rugamonas</taxon>
    </lineage>
</organism>
<proteinExistence type="predicted"/>
<feature type="chain" id="PRO_5031549355" evidence="1">
    <location>
        <begin position="26"/>
        <end position="267"/>
    </location>
</feature>
<feature type="signal peptide" evidence="1">
    <location>
        <begin position="1"/>
        <end position="25"/>
    </location>
</feature>
<dbReference type="EMBL" id="JACEZT010000004">
    <property type="protein sequence ID" value="MBA5636961.1"/>
    <property type="molecule type" value="Genomic_DNA"/>
</dbReference>
<dbReference type="PROSITE" id="PS51257">
    <property type="entry name" value="PROKAR_LIPOPROTEIN"/>
    <property type="match status" value="1"/>
</dbReference>